<protein>
    <submittedName>
        <fullName evidence="6">Decarboxylase</fullName>
    </submittedName>
</protein>
<comment type="caution">
    <text evidence="6">The sequence shown here is derived from an EMBL/GenBank/DDBJ whole genome shotgun (WGS) entry which is preliminary data.</text>
</comment>
<evidence type="ECO:0000256" key="4">
    <source>
        <dbReference type="SAM" id="SignalP"/>
    </source>
</evidence>
<dbReference type="GO" id="GO:0005737">
    <property type="term" value="C:cytoplasm"/>
    <property type="evidence" value="ECO:0007669"/>
    <property type="project" value="TreeGrafter"/>
</dbReference>
<dbReference type="Gene3D" id="3.20.20.140">
    <property type="entry name" value="Metal-dependent hydrolases"/>
    <property type="match status" value="1"/>
</dbReference>
<dbReference type="Pfam" id="PF04909">
    <property type="entry name" value="Amidohydro_2"/>
    <property type="match status" value="1"/>
</dbReference>
<accession>A0A559MFQ9</accession>
<dbReference type="GO" id="GO:0019748">
    <property type="term" value="P:secondary metabolic process"/>
    <property type="evidence" value="ECO:0007669"/>
    <property type="project" value="TreeGrafter"/>
</dbReference>
<dbReference type="GO" id="GO:0016787">
    <property type="term" value="F:hydrolase activity"/>
    <property type="evidence" value="ECO:0007669"/>
    <property type="project" value="InterPro"/>
</dbReference>
<dbReference type="EMBL" id="QGML01000459">
    <property type="protein sequence ID" value="TVY91802.1"/>
    <property type="molecule type" value="Genomic_DNA"/>
</dbReference>
<keyword evidence="2 3" id="KW-0456">Lyase</keyword>
<name>A0A559MFQ9_9HELO</name>
<comment type="similarity">
    <text evidence="3">Belongs to the metallo-dependent hydrolases superfamily.</text>
</comment>
<evidence type="ECO:0000256" key="3">
    <source>
        <dbReference type="RuleBase" id="RU366045"/>
    </source>
</evidence>
<evidence type="ECO:0000256" key="2">
    <source>
        <dbReference type="ARBA" id="ARBA00023239"/>
    </source>
</evidence>
<proteinExistence type="inferred from homology"/>
<feature type="signal peptide" evidence="4">
    <location>
        <begin position="1"/>
        <end position="22"/>
    </location>
</feature>
<evidence type="ECO:0000259" key="5">
    <source>
        <dbReference type="Pfam" id="PF04909"/>
    </source>
</evidence>
<dbReference type="PANTHER" id="PTHR21240">
    <property type="entry name" value="2-AMINO-3-CARBOXYLMUCONATE-6-SEMIALDEHYDE DECARBOXYLASE"/>
    <property type="match status" value="1"/>
</dbReference>
<feature type="domain" description="Amidohydrolase-related" evidence="5">
    <location>
        <begin position="31"/>
        <end position="351"/>
    </location>
</feature>
<dbReference type="InterPro" id="IPR032465">
    <property type="entry name" value="ACMSD"/>
</dbReference>
<dbReference type="SUPFAM" id="SSF51556">
    <property type="entry name" value="Metallo-dependent hydrolases"/>
    <property type="match status" value="1"/>
</dbReference>
<evidence type="ECO:0000313" key="7">
    <source>
        <dbReference type="Proteomes" id="UP000315522"/>
    </source>
</evidence>
<keyword evidence="4" id="KW-0732">Signal</keyword>
<keyword evidence="7" id="KW-1185">Reference proteome</keyword>
<gene>
    <name evidence="6" type="primary">yanB_1</name>
    <name evidence="6" type="ORF">LAWI1_G003017</name>
</gene>
<evidence type="ECO:0000313" key="6">
    <source>
        <dbReference type="EMBL" id="TVY91802.1"/>
    </source>
</evidence>
<organism evidence="6 7">
    <name type="scientific">Lachnellula willkommii</name>
    <dbReference type="NCBI Taxonomy" id="215461"/>
    <lineage>
        <taxon>Eukaryota</taxon>
        <taxon>Fungi</taxon>
        <taxon>Dikarya</taxon>
        <taxon>Ascomycota</taxon>
        <taxon>Pezizomycotina</taxon>
        <taxon>Leotiomycetes</taxon>
        <taxon>Helotiales</taxon>
        <taxon>Lachnaceae</taxon>
        <taxon>Lachnellula</taxon>
    </lineage>
</organism>
<evidence type="ECO:0000256" key="1">
    <source>
        <dbReference type="ARBA" id="ARBA00022793"/>
    </source>
</evidence>
<dbReference type="AlphaFoldDB" id="A0A559MFQ9"/>
<keyword evidence="1 3" id="KW-0210">Decarboxylase</keyword>
<dbReference type="InterPro" id="IPR032466">
    <property type="entry name" value="Metal_Hydrolase"/>
</dbReference>
<reference evidence="6 7" key="1">
    <citation type="submission" date="2018-05" db="EMBL/GenBank/DDBJ databases">
        <title>Genome sequencing and assembly of the regulated plant pathogen Lachnellula willkommii and related sister species for the development of diagnostic species identification markers.</title>
        <authorList>
            <person name="Giroux E."/>
            <person name="Bilodeau G."/>
        </authorList>
    </citation>
    <scope>NUCLEOTIDE SEQUENCE [LARGE SCALE GENOMIC DNA]</scope>
    <source>
        <strain evidence="6 7">CBS 172.35</strain>
    </source>
</reference>
<dbReference type="GO" id="GO:0016831">
    <property type="term" value="F:carboxy-lyase activity"/>
    <property type="evidence" value="ECO:0007669"/>
    <property type="project" value="UniProtKB-KW"/>
</dbReference>
<dbReference type="InterPro" id="IPR006680">
    <property type="entry name" value="Amidohydro-rel"/>
</dbReference>
<sequence length="361" mass="37976">MPSLLASSFLVLLAVVSKTASASLVAESFKIDVHSHVVPDFYRDALIEAGYPVKLLDGQETLFTDGFPVSEWNLTAHIAAMDTMGVNYSTLSVSAPGVNFLAGQDGGLAAAALATKLNLAMYNYTQAYPTRLGAMCILPLPDINATLAEITFCLDVLNFDGVGMYTNANGTYLGDGALDRVFALLNARSAAVFVHPAAPSCAGAAIGYPDPMTEYPFESVRAMENMLLTGQRANYSQISMIFPHGGGAMPYLATRIAGLASLGFLGGLDVTATLAQFRGYLFDTASATTVVQLLAMKEFFGGTGNIVTGTDYPYVPLAQGKPGLAAIQANGNFSSSEMAQINNQNALRIFPGVAKKLGFAI</sequence>
<dbReference type="Proteomes" id="UP000315522">
    <property type="component" value="Unassembled WGS sequence"/>
</dbReference>
<feature type="chain" id="PRO_5021833707" evidence="4">
    <location>
        <begin position="23"/>
        <end position="361"/>
    </location>
</feature>
<dbReference type="PANTHER" id="PTHR21240:SF28">
    <property type="entry name" value="ISO-OROTATE DECARBOXYLASE (EUROFUNG)"/>
    <property type="match status" value="1"/>
</dbReference>